<gene>
    <name evidence="2" type="ORF">CAL12_22745</name>
</gene>
<dbReference type="OrthoDB" id="9943019at2"/>
<name>A0A1W6YQJ3_9BORD</name>
<feature type="compositionally biased region" description="Polar residues" evidence="1">
    <location>
        <begin position="117"/>
        <end position="140"/>
    </location>
</feature>
<dbReference type="Proteomes" id="UP000194151">
    <property type="component" value="Chromosome"/>
</dbReference>
<feature type="compositionally biased region" description="Pro residues" evidence="1">
    <location>
        <begin position="156"/>
        <end position="172"/>
    </location>
</feature>
<protein>
    <submittedName>
        <fullName evidence="2">Uncharacterized protein</fullName>
    </submittedName>
</protein>
<evidence type="ECO:0000313" key="3">
    <source>
        <dbReference type="Proteomes" id="UP000194151"/>
    </source>
</evidence>
<dbReference type="RefSeq" id="WP_086066691.1">
    <property type="nucleotide sequence ID" value="NZ_CP021108.1"/>
</dbReference>
<feature type="region of interest" description="Disordered" evidence="1">
    <location>
        <begin position="110"/>
        <end position="175"/>
    </location>
</feature>
<dbReference type="EMBL" id="CP021108">
    <property type="protein sequence ID" value="ARP83355.1"/>
    <property type="molecule type" value="Genomic_DNA"/>
</dbReference>
<dbReference type="KEGG" id="bgv:CAL12_22745"/>
<dbReference type="AlphaFoldDB" id="A0A1W6YQJ3"/>
<organism evidence="2 3">
    <name type="scientific">Bordetella genomosp. 8</name>
    <dbReference type="NCBI Taxonomy" id="1416806"/>
    <lineage>
        <taxon>Bacteria</taxon>
        <taxon>Pseudomonadati</taxon>
        <taxon>Pseudomonadota</taxon>
        <taxon>Betaproteobacteria</taxon>
        <taxon>Burkholderiales</taxon>
        <taxon>Alcaligenaceae</taxon>
        <taxon>Bordetella</taxon>
    </lineage>
</organism>
<evidence type="ECO:0000313" key="2">
    <source>
        <dbReference type="EMBL" id="ARP83355.1"/>
    </source>
</evidence>
<keyword evidence="3" id="KW-1185">Reference proteome</keyword>
<evidence type="ECO:0000256" key="1">
    <source>
        <dbReference type="SAM" id="MobiDB-lite"/>
    </source>
</evidence>
<proteinExistence type="predicted"/>
<sequence length="196" mass="20204">MAIQLTGASPSALGAAGMAGIETPRGRLGARVFRTCKGRVTRAARSISRLVGRLMHARTHKATVIGTRPGGGPRASLARLDLRPVMATGMTGMTGITGMTGMTGMTSTTGVDDSPGSHGTWTTRSLSSPARTVSTDTPSRSPAFYGVRLKPGISPATPPAERPDTGLPPPLPARSKRLEDLFSGRLTLDSIRGSGG</sequence>
<accession>A0A1W6YQJ3</accession>
<reference evidence="2 3" key="1">
    <citation type="submission" date="2017-05" db="EMBL/GenBank/DDBJ databases">
        <title>Complete and WGS of Bordetella genogroups.</title>
        <authorList>
            <person name="Spilker T."/>
            <person name="LiPuma J."/>
        </authorList>
    </citation>
    <scope>NUCLEOTIDE SEQUENCE [LARGE SCALE GENOMIC DNA]</scope>
    <source>
        <strain evidence="2 3">AU19157</strain>
    </source>
</reference>